<sequence length="196" mass="22710">MSPDIVCDAEMPVSRHQSWRERETERQSTSRQVEMSCGFLLVGMQTGNVPSIFEGVWPILRKLHLLFPHNPESTFSGIYPKELRIYAHTKFALRCPSVGEWRNQWRNKLWSIQTREFYSALRRNELSSHEETWRKLKCVGLSARSQFEAATCCVIQLWGEGPASPSPSAPPPFVLSQINKILRRKRIILMSCYNKT</sequence>
<protein>
    <submittedName>
        <fullName evidence="1">Uncharacterized protein</fullName>
    </submittedName>
</protein>
<accession>M3YJH8</accession>
<name>M3YJH8_MUSPF</name>
<reference evidence="1" key="1">
    <citation type="submission" date="2024-06" db="UniProtKB">
        <authorList>
            <consortium name="Ensembl"/>
        </authorList>
    </citation>
    <scope>IDENTIFICATION</scope>
</reference>
<dbReference type="EMBL" id="AEYP01102561">
    <property type="status" value="NOT_ANNOTATED_CDS"/>
    <property type="molecule type" value="Genomic_DNA"/>
</dbReference>
<dbReference type="InParanoid" id="M3YJH8"/>
<evidence type="ECO:0000313" key="1">
    <source>
        <dbReference type="Ensembl" id="ENSMPUP00000011485.1"/>
    </source>
</evidence>
<dbReference type="HOGENOM" id="CLU_1389811_0_0_1"/>
<proteinExistence type="predicted"/>
<organism evidence="1">
    <name type="scientific">Mustela putorius furo</name>
    <name type="common">European domestic ferret</name>
    <name type="synonym">Mustela furo</name>
    <dbReference type="NCBI Taxonomy" id="9669"/>
    <lineage>
        <taxon>Eukaryota</taxon>
        <taxon>Metazoa</taxon>
        <taxon>Chordata</taxon>
        <taxon>Craniata</taxon>
        <taxon>Vertebrata</taxon>
        <taxon>Euteleostomi</taxon>
        <taxon>Mammalia</taxon>
        <taxon>Eutheria</taxon>
        <taxon>Laurasiatheria</taxon>
        <taxon>Carnivora</taxon>
        <taxon>Caniformia</taxon>
        <taxon>Musteloidea</taxon>
        <taxon>Mustelidae</taxon>
        <taxon>Mustelinae</taxon>
        <taxon>Mustela</taxon>
    </lineage>
</organism>
<dbReference type="STRING" id="9669.ENSMPUP00000011485"/>
<dbReference type="AlphaFoldDB" id="M3YJH8"/>
<dbReference type="Ensembl" id="ENSMPUT00000011674.1">
    <property type="protein sequence ID" value="ENSMPUP00000011485.1"/>
    <property type="gene ID" value="ENSMPUG00000011576.1"/>
</dbReference>